<reference evidence="8 9" key="1">
    <citation type="submission" date="2024-06" db="EMBL/GenBank/DDBJ databases">
        <title>Thioclava kandeliae sp. nov. from a rhizosphere soil sample of Kandelia candel in a mangrove.</title>
        <authorList>
            <person name="Mu T."/>
        </authorList>
    </citation>
    <scope>NUCLEOTIDE SEQUENCE [LARGE SCALE GENOMIC DNA]</scope>
    <source>
        <strain evidence="8 9">CPCC 100088</strain>
    </source>
</reference>
<dbReference type="InterPro" id="IPR046357">
    <property type="entry name" value="PPIase_dom_sf"/>
</dbReference>
<evidence type="ECO:0000256" key="6">
    <source>
        <dbReference type="SAM" id="SignalP"/>
    </source>
</evidence>
<comment type="caution">
    <text evidence="8">The sequence shown here is derived from an EMBL/GenBank/DDBJ whole genome shotgun (WGS) entry which is preliminary data.</text>
</comment>
<name>A0ABV1SFF5_9RHOB</name>
<evidence type="ECO:0000256" key="5">
    <source>
        <dbReference type="PROSITE-ProRule" id="PRU00278"/>
    </source>
</evidence>
<accession>A0ABV1SFF5</accession>
<dbReference type="SUPFAM" id="SSF54534">
    <property type="entry name" value="FKBP-like"/>
    <property type="match status" value="1"/>
</dbReference>
<dbReference type="PANTHER" id="PTHR47637:SF1">
    <property type="entry name" value="CHAPERONE SURA"/>
    <property type="match status" value="1"/>
</dbReference>
<keyword evidence="2 6" id="KW-0732">Signal</keyword>
<feature type="signal peptide" evidence="6">
    <location>
        <begin position="1"/>
        <end position="42"/>
    </location>
</feature>
<protein>
    <recommendedName>
        <fullName evidence="1">Parvulin-like PPIase</fullName>
    </recommendedName>
    <alternativeName>
        <fullName evidence="3">Peptidyl-prolyl cis-trans isomerase plp</fullName>
    </alternativeName>
    <alternativeName>
        <fullName evidence="4">Rotamase plp</fullName>
    </alternativeName>
</protein>
<feature type="domain" description="PpiC" evidence="7">
    <location>
        <begin position="183"/>
        <end position="277"/>
    </location>
</feature>
<dbReference type="PROSITE" id="PS50198">
    <property type="entry name" value="PPIC_PPIASE_2"/>
    <property type="match status" value="1"/>
</dbReference>
<sequence length="426" mass="45514">MTAITGMATSKSFKALRGTVARLGCVSVLALALLAPAGTVSAQGMFAPELTVNGLGITSYEISQRERMLEVLGTTEKNPRQAAIDALISDRLQVWEAKRMGLSVTDEEIQQGMEEFASRANLDAKKFLAAIGQEGVDAQTFRDFTKAGLLWRKVVRAQFGGRIAISELQVQRALSPTSQRGQTTRVLMSELIIPTEGHEQEAMQLAQQASSASAAQFADIASHVSASRSRENGGALDWMPVSNLPGPLRARILALKPGQTTGPIEIPNAVAVFRLRAIDENGPAQSGSQKVDYALYTLGAKGSEEAARRLAQVRAAHHTCDALYPLAQDLPASRLVRESGSPSSFPQDISVALSTLDPGETELLSQGGNTALLMLCSREMARQGEDGQIETPTVKSAQSGLENRQIQIQADGLLADLRDAAVITRP</sequence>
<evidence type="ECO:0000313" key="9">
    <source>
        <dbReference type="Proteomes" id="UP001438953"/>
    </source>
</evidence>
<gene>
    <name evidence="8" type="ORF">VSX56_06810</name>
</gene>
<dbReference type="InterPro" id="IPR050280">
    <property type="entry name" value="OMP_Chaperone_SurA"/>
</dbReference>
<evidence type="ECO:0000256" key="3">
    <source>
        <dbReference type="ARBA" id="ARBA00030642"/>
    </source>
</evidence>
<evidence type="ECO:0000256" key="1">
    <source>
        <dbReference type="ARBA" id="ARBA00018370"/>
    </source>
</evidence>
<dbReference type="Gene3D" id="1.10.4030.10">
    <property type="entry name" value="Porin chaperone SurA, peptide-binding domain"/>
    <property type="match status" value="1"/>
</dbReference>
<evidence type="ECO:0000313" key="8">
    <source>
        <dbReference type="EMBL" id="MER5171485.1"/>
    </source>
</evidence>
<organism evidence="8 9">
    <name type="scientific">Thioclava kandeliae</name>
    <dbReference type="NCBI Taxonomy" id="3070818"/>
    <lineage>
        <taxon>Bacteria</taxon>
        <taxon>Pseudomonadati</taxon>
        <taxon>Pseudomonadota</taxon>
        <taxon>Alphaproteobacteria</taxon>
        <taxon>Rhodobacterales</taxon>
        <taxon>Paracoccaceae</taxon>
        <taxon>Thioclava</taxon>
    </lineage>
</organism>
<feature type="chain" id="PRO_5046121806" description="Parvulin-like PPIase" evidence="6">
    <location>
        <begin position="43"/>
        <end position="426"/>
    </location>
</feature>
<dbReference type="InterPro" id="IPR027304">
    <property type="entry name" value="Trigger_fact/SurA_dom_sf"/>
</dbReference>
<dbReference type="EMBL" id="JAYWLC010000004">
    <property type="protein sequence ID" value="MER5171485.1"/>
    <property type="molecule type" value="Genomic_DNA"/>
</dbReference>
<dbReference type="SUPFAM" id="SSF109998">
    <property type="entry name" value="Triger factor/SurA peptide-binding domain-like"/>
    <property type="match status" value="1"/>
</dbReference>
<dbReference type="Pfam" id="PF00639">
    <property type="entry name" value="Rotamase"/>
    <property type="match status" value="1"/>
</dbReference>
<evidence type="ECO:0000256" key="4">
    <source>
        <dbReference type="ARBA" id="ARBA00031484"/>
    </source>
</evidence>
<proteinExistence type="predicted"/>
<dbReference type="Gene3D" id="3.10.50.40">
    <property type="match status" value="1"/>
</dbReference>
<keyword evidence="9" id="KW-1185">Reference proteome</keyword>
<evidence type="ECO:0000256" key="2">
    <source>
        <dbReference type="ARBA" id="ARBA00022729"/>
    </source>
</evidence>
<keyword evidence="5" id="KW-0697">Rotamase</keyword>
<keyword evidence="5 8" id="KW-0413">Isomerase</keyword>
<dbReference type="InterPro" id="IPR000297">
    <property type="entry name" value="PPIase_PpiC"/>
</dbReference>
<dbReference type="RefSeq" id="WP_350935854.1">
    <property type="nucleotide sequence ID" value="NZ_JAYWLC010000004.1"/>
</dbReference>
<dbReference type="Pfam" id="PF13624">
    <property type="entry name" value="SurA_N_3"/>
    <property type="match status" value="1"/>
</dbReference>
<dbReference type="Proteomes" id="UP001438953">
    <property type="component" value="Unassembled WGS sequence"/>
</dbReference>
<evidence type="ECO:0000259" key="7">
    <source>
        <dbReference type="PROSITE" id="PS50198"/>
    </source>
</evidence>
<dbReference type="GO" id="GO:0003755">
    <property type="term" value="F:peptidyl-prolyl cis-trans isomerase activity"/>
    <property type="evidence" value="ECO:0007669"/>
    <property type="project" value="UniProtKB-EC"/>
</dbReference>
<dbReference type="PANTHER" id="PTHR47637">
    <property type="entry name" value="CHAPERONE SURA"/>
    <property type="match status" value="1"/>
</dbReference>